<dbReference type="OrthoDB" id="9796561at2"/>
<dbReference type="InterPro" id="IPR051402">
    <property type="entry name" value="KPR-Related"/>
</dbReference>
<dbReference type="Pfam" id="PF08546">
    <property type="entry name" value="ApbA_C"/>
    <property type="match status" value="1"/>
</dbReference>
<dbReference type="Pfam" id="PF02558">
    <property type="entry name" value="ApbA"/>
    <property type="match status" value="1"/>
</dbReference>
<sequence length="328" mass="33939">MRTVIVGAGAIGGCIGTRLALDGGVPVAAYARGDTLQALREHGWRMDSGGRHWHAKVQMASDDAAALGPADLLVVAVKGQALAPLAPKLAPLVGPDTVILPAMNGVPWWFGRGLPGDAAGMALETVDPGGVIAPVLPPAQVLGCVVHIAAGTTAPGHVQHRMGWGLIVGEPDGSKSARLGRVVELLARAGFEVTAEPAIHRALWYKLWGNVTFNPISALTGATADRILDDPLVRAFCSAVMVEVAAVGARIGCAIDQSPEDRHAVTRKLGAFKTSMLQDVEAGRSLELDGIVAAVREIAARVGVSTPNLDALFGLVRLMAQGRGLYPG</sequence>
<dbReference type="Proteomes" id="UP000288178">
    <property type="component" value="Unassembled WGS sequence"/>
</dbReference>
<evidence type="ECO:0000259" key="7">
    <source>
        <dbReference type="Pfam" id="PF02558"/>
    </source>
</evidence>
<feature type="domain" description="Ketopantoate reductase C-terminal" evidence="8">
    <location>
        <begin position="199"/>
        <end position="319"/>
    </location>
</feature>
<organism evidence="9 10">
    <name type="scientific">Rubrivivax albus</name>
    <dbReference type="NCBI Taxonomy" id="2499835"/>
    <lineage>
        <taxon>Bacteria</taxon>
        <taxon>Pseudomonadati</taxon>
        <taxon>Pseudomonadota</taxon>
        <taxon>Betaproteobacteria</taxon>
        <taxon>Burkholderiales</taxon>
        <taxon>Sphaerotilaceae</taxon>
        <taxon>Rubrivivax</taxon>
    </lineage>
</organism>
<gene>
    <name evidence="9" type="ORF">ENE75_13760</name>
</gene>
<dbReference type="GO" id="GO:0015940">
    <property type="term" value="P:pantothenate biosynthetic process"/>
    <property type="evidence" value="ECO:0007669"/>
    <property type="project" value="UniProtKB-UniPathway"/>
</dbReference>
<dbReference type="InterPro" id="IPR013332">
    <property type="entry name" value="KPR_N"/>
</dbReference>
<evidence type="ECO:0000256" key="5">
    <source>
        <dbReference type="ARBA" id="ARBA00032024"/>
    </source>
</evidence>
<evidence type="ECO:0000313" key="10">
    <source>
        <dbReference type="Proteomes" id="UP000288178"/>
    </source>
</evidence>
<evidence type="ECO:0000256" key="3">
    <source>
        <dbReference type="ARBA" id="ARBA00019465"/>
    </source>
</evidence>
<comment type="pathway">
    <text evidence="1">Cofactor biosynthesis; (R)-pantothenate biosynthesis; (R)-pantoate from 3-methyl-2-oxobutanoate: step 2/2.</text>
</comment>
<evidence type="ECO:0000256" key="1">
    <source>
        <dbReference type="ARBA" id="ARBA00004994"/>
    </source>
</evidence>
<keyword evidence="10" id="KW-1185">Reference proteome</keyword>
<comment type="catalytic activity">
    <reaction evidence="6">
        <text>(R)-pantoate + NADP(+) = 2-dehydropantoate + NADPH + H(+)</text>
        <dbReference type="Rhea" id="RHEA:16233"/>
        <dbReference type="ChEBI" id="CHEBI:11561"/>
        <dbReference type="ChEBI" id="CHEBI:15378"/>
        <dbReference type="ChEBI" id="CHEBI:15980"/>
        <dbReference type="ChEBI" id="CHEBI:57783"/>
        <dbReference type="ChEBI" id="CHEBI:58349"/>
        <dbReference type="EC" id="1.1.1.169"/>
    </reaction>
</comment>
<evidence type="ECO:0000256" key="4">
    <source>
        <dbReference type="ARBA" id="ARBA00022655"/>
    </source>
</evidence>
<dbReference type="PANTHER" id="PTHR21708">
    <property type="entry name" value="PROBABLE 2-DEHYDROPANTOATE 2-REDUCTASE"/>
    <property type="match status" value="1"/>
</dbReference>
<dbReference type="RefSeq" id="WP_128198896.1">
    <property type="nucleotide sequence ID" value="NZ_SACT01000004.1"/>
</dbReference>
<evidence type="ECO:0000259" key="8">
    <source>
        <dbReference type="Pfam" id="PF08546"/>
    </source>
</evidence>
<dbReference type="SUPFAM" id="SSF48179">
    <property type="entry name" value="6-phosphogluconate dehydrogenase C-terminal domain-like"/>
    <property type="match status" value="1"/>
</dbReference>
<dbReference type="InterPro" id="IPR036291">
    <property type="entry name" value="NAD(P)-bd_dom_sf"/>
</dbReference>
<dbReference type="SUPFAM" id="SSF51735">
    <property type="entry name" value="NAD(P)-binding Rossmann-fold domains"/>
    <property type="match status" value="1"/>
</dbReference>
<feature type="domain" description="Ketopantoate reductase N-terminal" evidence="7">
    <location>
        <begin position="4"/>
        <end position="106"/>
    </location>
</feature>
<dbReference type="InterPro" id="IPR008927">
    <property type="entry name" value="6-PGluconate_DH-like_C_sf"/>
</dbReference>
<dbReference type="GO" id="GO:0005737">
    <property type="term" value="C:cytoplasm"/>
    <property type="evidence" value="ECO:0007669"/>
    <property type="project" value="TreeGrafter"/>
</dbReference>
<evidence type="ECO:0000313" key="9">
    <source>
        <dbReference type="EMBL" id="RVT50870.1"/>
    </source>
</evidence>
<evidence type="ECO:0000256" key="6">
    <source>
        <dbReference type="ARBA" id="ARBA00048793"/>
    </source>
</evidence>
<name>A0A437JUG1_9BURK</name>
<evidence type="ECO:0000256" key="2">
    <source>
        <dbReference type="ARBA" id="ARBA00013014"/>
    </source>
</evidence>
<accession>A0A437JUG1</accession>
<dbReference type="Gene3D" id="3.40.50.720">
    <property type="entry name" value="NAD(P)-binding Rossmann-like Domain"/>
    <property type="match status" value="1"/>
</dbReference>
<dbReference type="InterPro" id="IPR013328">
    <property type="entry name" value="6PGD_dom2"/>
</dbReference>
<comment type="caution">
    <text evidence="9">The sequence shown here is derived from an EMBL/GenBank/DDBJ whole genome shotgun (WGS) entry which is preliminary data.</text>
</comment>
<dbReference type="AlphaFoldDB" id="A0A437JUG1"/>
<protein>
    <recommendedName>
        <fullName evidence="3">2-dehydropantoate 2-reductase</fullName>
        <ecNumber evidence="2">1.1.1.169</ecNumber>
    </recommendedName>
    <alternativeName>
        <fullName evidence="5">Ketopantoate reductase</fullName>
    </alternativeName>
</protein>
<dbReference type="InterPro" id="IPR013752">
    <property type="entry name" value="KPA_reductase"/>
</dbReference>
<dbReference type="NCBIfam" id="NF005089">
    <property type="entry name" value="PRK06522.1-4"/>
    <property type="match status" value="1"/>
</dbReference>
<reference evidence="9 10" key="1">
    <citation type="submission" date="2019-01" db="EMBL/GenBank/DDBJ databases">
        <authorList>
            <person name="Chen W.-M."/>
        </authorList>
    </citation>
    <scope>NUCLEOTIDE SEQUENCE [LARGE SCALE GENOMIC DNA]</scope>
    <source>
        <strain evidence="9 10">ICH-3</strain>
    </source>
</reference>
<proteinExistence type="predicted"/>
<dbReference type="FunFam" id="1.10.1040.10:FF:000017">
    <property type="entry name" value="2-dehydropantoate 2-reductase"/>
    <property type="match status" value="1"/>
</dbReference>
<dbReference type="EMBL" id="SACT01000004">
    <property type="protein sequence ID" value="RVT50870.1"/>
    <property type="molecule type" value="Genomic_DNA"/>
</dbReference>
<dbReference type="PANTHER" id="PTHR21708:SF45">
    <property type="entry name" value="2-DEHYDROPANTOATE 2-REDUCTASE"/>
    <property type="match status" value="1"/>
</dbReference>
<dbReference type="EC" id="1.1.1.169" evidence="2"/>
<keyword evidence="4" id="KW-0566">Pantothenate biosynthesis</keyword>
<dbReference type="GO" id="GO:0008677">
    <property type="term" value="F:2-dehydropantoate 2-reductase activity"/>
    <property type="evidence" value="ECO:0007669"/>
    <property type="project" value="UniProtKB-EC"/>
</dbReference>
<dbReference type="Gene3D" id="1.10.1040.10">
    <property type="entry name" value="N-(1-d-carboxylethyl)-l-norvaline Dehydrogenase, domain 2"/>
    <property type="match status" value="1"/>
</dbReference>
<dbReference type="UniPathway" id="UPA00028">
    <property type="reaction ID" value="UER00004"/>
</dbReference>